<dbReference type="HOGENOM" id="CLU_3390746_0_0_10"/>
<dbReference type="EMBL" id="AAOG01000001">
    <property type="protein sequence ID" value="EAR13399.1"/>
    <property type="molecule type" value="Genomic_DNA"/>
</dbReference>
<protein>
    <submittedName>
        <fullName evidence="1">Uncharacterized protein</fullName>
    </submittedName>
</protein>
<reference evidence="1 2" key="1">
    <citation type="submission" date="2006-02" db="EMBL/GenBank/DDBJ databases">
        <authorList>
            <person name="Murray A."/>
            <person name="Staley J."/>
            <person name="Ferriera S."/>
            <person name="Johnson J."/>
            <person name="Kravitz S."/>
            <person name="Halpern A."/>
            <person name="Remington K."/>
            <person name="Beeson K."/>
            <person name="Tran B."/>
            <person name="Rogers Y.-H."/>
            <person name="Friedman R."/>
            <person name="Venter J.C."/>
        </authorList>
    </citation>
    <scope>NUCLEOTIDE SEQUENCE [LARGE SCALE GENOMIC DNA]</scope>
    <source>
        <strain evidence="1 2">23-P</strain>
    </source>
</reference>
<gene>
    <name evidence="1" type="ORF">PI23P_02857</name>
</gene>
<organism evidence="1 2">
    <name type="scientific">Polaribacter irgensii 23-P</name>
    <dbReference type="NCBI Taxonomy" id="313594"/>
    <lineage>
        <taxon>Bacteria</taxon>
        <taxon>Pseudomonadati</taxon>
        <taxon>Bacteroidota</taxon>
        <taxon>Flavobacteriia</taxon>
        <taxon>Flavobacteriales</taxon>
        <taxon>Flavobacteriaceae</taxon>
    </lineage>
</organism>
<name>A4BWQ8_9FLAO</name>
<proteinExistence type="predicted"/>
<accession>A4BWQ8</accession>
<sequence length="32" mass="3979">MGTKIQKFGILSRIYFYYIKVKNNNIFYKNSW</sequence>
<dbReference type="Proteomes" id="UP000003053">
    <property type="component" value="Unassembled WGS sequence"/>
</dbReference>
<comment type="caution">
    <text evidence="1">The sequence shown here is derived from an EMBL/GenBank/DDBJ whole genome shotgun (WGS) entry which is preliminary data.</text>
</comment>
<evidence type="ECO:0000313" key="1">
    <source>
        <dbReference type="EMBL" id="EAR13399.1"/>
    </source>
</evidence>
<dbReference type="AlphaFoldDB" id="A4BWQ8"/>
<keyword evidence="2" id="KW-1185">Reference proteome</keyword>
<evidence type="ECO:0000313" key="2">
    <source>
        <dbReference type="Proteomes" id="UP000003053"/>
    </source>
</evidence>